<dbReference type="AlphaFoldDB" id="A0A6G1JNB8"/>
<dbReference type="EMBL" id="MU005569">
    <property type="protein sequence ID" value="KAF2691720.1"/>
    <property type="molecule type" value="Genomic_DNA"/>
</dbReference>
<sequence length="88" mass="9728">MYHGDRTLSEAPKGGILQSSQWPRFLAYCILALSLLLNFKKTSSAWVAATDFSPKGLTRGANSMGCLHQRRVTIQCSDTIESRPLTVQ</sequence>
<proteinExistence type="predicted"/>
<name>A0A6G1JNB8_9PLEO</name>
<evidence type="ECO:0000256" key="1">
    <source>
        <dbReference type="SAM" id="Phobius"/>
    </source>
</evidence>
<reference evidence="2" key="1">
    <citation type="journal article" date="2020" name="Stud. Mycol.">
        <title>101 Dothideomycetes genomes: a test case for predicting lifestyles and emergence of pathogens.</title>
        <authorList>
            <person name="Haridas S."/>
            <person name="Albert R."/>
            <person name="Binder M."/>
            <person name="Bloem J."/>
            <person name="Labutti K."/>
            <person name="Salamov A."/>
            <person name="Andreopoulos B."/>
            <person name="Baker S."/>
            <person name="Barry K."/>
            <person name="Bills G."/>
            <person name="Bluhm B."/>
            <person name="Cannon C."/>
            <person name="Castanera R."/>
            <person name="Culley D."/>
            <person name="Daum C."/>
            <person name="Ezra D."/>
            <person name="Gonzalez J."/>
            <person name="Henrissat B."/>
            <person name="Kuo A."/>
            <person name="Liang C."/>
            <person name="Lipzen A."/>
            <person name="Lutzoni F."/>
            <person name="Magnuson J."/>
            <person name="Mondo S."/>
            <person name="Nolan M."/>
            <person name="Ohm R."/>
            <person name="Pangilinan J."/>
            <person name="Park H.-J."/>
            <person name="Ramirez L."/>
            <person name="Alfaro M."/>
            <person name="Sun H."/>
            <person name="Tritt A."/>
            <person name="Yoshinaga Y."/>
            <person name="Zwiers L.-H."/>
            <person name="Turgeon B."/>
            <person name="Goodwin S."/>
            <person name="Spatafora J."/>
            <person name="Crous P."/>
            <person name="Grigoriev I."/>
        </authorList>
    </citation>
    <scope>NUCLEOTIDE SEQUENCE</scope>
    <source>
        <strain evidence="2">CBS 122367</strain>
    </source>
</reference>
<feature type="transmembrane region" description="Helical" evidence="1">
    <location>
        <begin position="22"/>
        <end position="39"/>
    </location>
</feature>
<evidence type="ECO:0000313" key="3">
    <source>
        <dbReference type="Proteomes" id="UP000799291"/>
    </source>
</evidence>
<gene>
    <name evidence="2" type="ORF">K458DRAFT_411439</name>
</gene>
<keyword evidence="1" id="KW-0472">Membrane</keyword>
<keyword evidence="1" id="KW-1133">Transmembrane helix</keyword>
<keyword evidence="1" id="KW-0812">Transmembrane</keyword>
<protein>
    <submittedName>
        <fullName evidence="2">Uncharacterized protein</fullName>
    </submittedName>
</protein>
<dbReference type="Proteomes" id="UP000799291">
    <property type="component" value="Unassembled WGS sequence"/>
</dbReference>
<keyword evidence="3" id="KW-1185">Reference proteome</keyword>
<evidence type="ECO:0000313" key="2">
    <source>
        <dbReference type="EMBL" id="KAF2691720.1"/>
    </source>
</evidence>
<organism evidence="2 3">
    <name type="scientific">Lentithecium fluviatile CBS 122367</name>
    <dbReference type="NCBI Taxonomy" id="1168545"/>
    <lineage>
        <taxon>Eukaryota</taxon>
        <taxon>Fungi</taxon>
        <taxon>Dikarya</taxon>
        <taxon>Ascomycota</taxon>
        <taxon>Pezizomycotina</taxon>
        <taxon>Dothideomycetes</taxon>
        <taxon>Pleosporomycetidae</taxon>
        <taxon>Pleosporales</taxon>
        <taxon>Massarineae</taxon>
        <taxon>Lentitheciaceae</taxon>
        <taxon>Lentithecium</taxon>
    </lineage>
</organism>
<accession>A0A6G1JNB8</accession>